<keyword evidence="2 4" id="KW-0802">TPR repeat</keyword>
<dbReference type="Gene3D" id="1.25.40.10">
    <property type="entry name" value="Tetratricopeptide repeat domain"/>
    <property type="match status" value="2"/>
</dbReference>
<evidence type="ECO:0000313" key="7">
    <source>
        <dbReference type="WBParaSite" id="Pan_g20191.t1"/>
    </source>
</evidence>
<feature type="repeat" description="TPR" evidence="4">
    <location>
        <begin position="395"/>
        <end position="428"/>
    </location>
</feature>
<keyword evidence="1" id="KW-0677">Repeat</keyword>
<accession>A0A7E4VH58</accession>
<dbReference type="Pfam" id="PF14559">
    <property type="entry name" value="TPR_19"/>
    <property type="match status" value="1"/>
</dbReference>
<evidence type="ECO:0000256" key="4">
    <source>
        <dbReference type="PROSITE-ProRule" id="PRU00339"/>
    </source>
</evidence>
<dbReference type="GO" id="GO:0036064">
    <property type="term" value="C:ciliary basal body"/>
    <property type="evidence" value="ECO:0007669"/>
    <property type="project" value="TreeGrafter"/>
</dbReference>
<evidence type="ECO:0000256" key="3">
    <source>
        <dbReference type="ARBA" id="ARBA00023778"/>
    </source>
</evidence>
<dbReference type="AlphaFoldDB" id="A0A7E4VH58"/>
<dbReference type="InterPro" id="IPR019734">
    <property type="entry name" value="TPR_rpt"/>
</dbReference>
<name>A0A7E4VH58_PANRE</name>
<dbReference type="GO" id="GO:0060271">
    <property type="term" value="P:cilium assembly"/>
    <property type="evidence" value="ECO:0007669"/>
    <property type="project" value="TreeGrafter"/>
</dbReference>
<evidence type="ECO:0000256" key="5">
    <source>
        <dbReference type="SAM" id="MobiDB-lite"/>
    </source>
</evidence>
<dbReference type="PANTHER" id="PTHR44186">
    <property type="match status" value="1"/>
</dbReference>
<feature type="repeat" description="TPR" evidence="4">
    <location>
        <begin position="152"/>
        <end position="185"/>
    </location>
</feature>
<protein>
    <submittedName>
        <fullName evidence="7">TPR_REGION domain-containing protein</fullName>
    </submittedName>
</protein>
<dbReference type="PROSITE" id="PS50293">
    <property type="entry name" value="TPR_REGION"/>
    <property type="match status" value="1"/>
</dbReference>
<evidence type="ECO:0000256" key="2">
    <source>
        <dbReference type="ARBA" id="ARBA00022803"/>
    </source>
</evidence>
<keyword evidence="6" id="KW-1185">Reference proteome</keyword>
<reference evidence="7" key="2">
    <citation type="submission" date="2020-10" db="UniProtKB">
        <authorList>
            <consortium name="WormBaseParasite"/>
        </authorList>
    </citation>
    <scope>IDENTIFICATION</scope>
</reference>
<feature type="region of interest" description="Disordered" evidence="5">
    <location>
        <begin position="1"/>
        <end position="75"/>
    </location>
</feature>
<sequence length="484" mass="53657">MTSTDDSVPVDEATEPLPEAPAEETPATAAPASPPAEETPVKDANDEPPATPAAAAQSSPPTFGEEAFRSSKLRPSMGTMAITSKNHTLYNMFVQHKIDECIIFIEAILEEENEILCEYALTCRAQIAQEHGDLETAVNCLTRALKNNPTSAQILYQLGRAHYLLGAHNKAMDCFEEAIGLNPNDWKSFLWNAKSIYHAFPESGNENINKAQEKLVKYDRANKNVDIMVLLAKLFAEKGELISAIEVYNRVLKIEPENLDVTAEISLLYLKSNSEKKGFAYLGKALSTDTTHVPSLLAAATVLQANNDFDVALAKYRVAIDKCDYSGPLWNNIGMCMHGKGKLVASISCLKKANYLCPLDGKVLFNLALLHRTMSQYASAYHFISSAINLQNKNVIFIMTVAIILTDLEDFVSARKAYKKALSIDPANILVRLNFSIFEYRRGNVEDARILVDKLNTDNLEKTFEVESINKELKLLRDCLKLQS</sequence>
<proteinExistence type="inferred from homology"/>
<feature type="compositionally biased region" description="Low complexity" evidence="5">
    <location>
        <begin position="52"/>
        <end position="62"/>
    </location>
</feature>
<dbReference type="SMART" id="SM00028">
    <property type="entry name" value="TPR"/>
    <property type="match status" value="6"/>
</dbReference>
<organism evidence="6 7">
    <name type="scientific">Panagrellus redivivus</name>
    <name type="common">Microworm</name>
    <dbReference type="NCBI Taxonomy" id="6233"/>
    <lineage>
        <taxon>Eukaryota</taxon>
        <taxon>Metazoa</taxon>
        <taxon>Ecdysozoa</taxon>
        <taxon>Nematoda</taxon>
        <taxon>Chromadorea</taxon>
        <taxon>Rhabditida</taxon>
        <taxon>Tylenchina</taxon>
        <taxon>Panagrolaimomorpha</taxon>
        <taxon>Panagrolaimoidea</taxon>
        <taxon>Panagrolaimidae</taxon>
        <taxon>Panagrellus</taxon>
    </lineage>
</organism>
<dbReference type="SUPFAM" id="SSF48452">
    <property type="entry name" value="TPR-like"/>
    <property type="match status" value="1"/>
</dbReference>
<evidence type="ECO:0000313" key="6">
    <source>
        <dbReference type="Proteomes" id="UP000492821"/>
    </source>
</evidence>
<reference evidence="6" key="1">
    <citation type="journal article" date="2013" name="Genetics">
        <title>The draft genome and transcriptome of Panagrellus redivivus are shaped by the harsh demands of a free-living lifestyle.</title>
        <authorList>
            <person name="Srinivasan J."/>
            <person name="Dillman A.R."/>
            <person name="Macchietto M.G."/>
            <person name="Heikkinen L."/>
            <person name="Lakso M."/>
            <person name="Fracchia K.M."/>
            <person name="Antoshechkin I."/>
            <person name="Mortazavi A."/>
            <person name="Wong G."/>
            <person name="Sternberg P.W."/>
        </authorList>
    </citation>
    <scope>NUCLEOTIDE SEQUENCE [LARGE SCALE GENOMIC DNA]</scope>
    <source>
        <strain evidence="6">MT8872</strain>
    </source>
</reference>
<feature type="repeat" description="TPR" evidence="4">
    <location>
        <begin position="225"/>
        <end position="258"/>
    </location>
</feature>
<dbReference type="Pfam" id="PF13181">
    <property type="entry name" value="TPR_8"/>
    <property type="match status" value="1"/>
</dbReference>
<evidence type="ECO:0000256" key="1">
    <source>
        <dbReference type="ARBA" id="ARBA00022737"/>
    </source>
</evidence>
<comment type="similarity">
    <text evidence="3">Belongs to the BBS4 family.</text>
</comment>
<dbReference type="PANTHER" id="PTHR44186:SF1">
    <property type="entry name" value="BARDET-BIEDL SYNDROME 4 PROTEIN"/>
    <property type="match status" value="1"/>
</dbReference>
<dbReference type="InterPro" id="IPR011990">
    <property type="entry name" value="TPR-like_helical_dom_sf"/>
</dbReference>
<dbReference type="Proteomes" id="UP000492821">
    <property type="component" value="Unassembled WGS sequence"/>
</dbReference>
<dbReference type="Pfam" id="PF13432">
    <property type="entry name" value="TPR_16"/>
    <property type="match status" value="1"/>
</dbReference>
<dbReference type="GO" id="GO:0061512">
    <property type="term" value="P:protein localization to cilium"/>
    <property type="evidence" value="ECO:0007669"/>
    <property type="project" value="TreeGrafter"/>
</dbReference>
<dbReference type="WBParaSite" id="Pan_g20191.t1">
    <property type="protein sequence ID" value="Pan_g20191.t1"/>
    <property type="gene ID" value="Pan_g20191"/>
</dbReference>
<dbReference type="PROSITE" id="PS50005">
    <property type="entry name" value="TPR"/>
    <property type="match status" value="3"/>
</dbReference>
<feature type="compositionally biased region" description="Low complexity" evidence="5">
    <location>
        <begin position="23"/>
        <end position="38"/>
    </location>
</feature>